<dbReference type="InterPro" id="IPR016181">
    <property type="entry name" value="Acyl_CoA_acyltransferase"/>
</dbReference>
<dbReference type="EMBL" id="CP001738">
    <property type="protein sequence ID" value="ACY99076.1"/>
    <property type="molecule type" value="Genomic_DNA"/>
</dbReference>
<protein>
    <submittedName>
        <fullName evidence="3">GCN5-related N-acetyltransferase</fullName>
    </submittedName>
</protein>
<dbReference type="InterPro" id="IPR031165">
    <property type="entry name" value="GNAT_YJDJ"/>
</dbReference>
<dbReference type="HOGENOM" id="CLU_132888_0_0_11"/>
<dbReference type="OrthoDB" id="5405911at2"/>
<dbReference type="Gene3D" id="3.40.630.30">
    <property type="match status" value="1"/>
</dbReference>
<keyword evidence="3" id="KW-0808">Transferase</keyword>
<dbReference type="PROSITE" id="PS51186">
    <property type="entry name" value="GNAT"/>
    <property type="match status" value="1"/>
</dbReference>
<accession>D1ABQ3</accession>
<dbReference type="InterPro" id="IPR000182">
    <property type="entry name" value="GNAT_dom"/>
</dbReference>
<dbReference type="CDD" id="cd04301">
    <property type="entry name" value="NAT_SF"/>
    <property type="match status" value="1"/>
</dbReference>
<evidence type="ECO:0000259" key="1">
    <source>
        <dbReference type="PROSITE" id="PS51186"/>
    </source>
</evidence>
<dbReference type="eggNOG" id="COG2388">
    <property type="taxonomic scope" value="Bacteria"/>
</dbReference>
<name>D1ABQ3_THECD</name>
<dbReference type="AlphaFoldDB" id="D1ABQ3"/>
<keyword evidence="4" id="KW-1185">Reference proteome</keyword>
<dbReference type="PANTHER" id="PTHR31435:SF10">
    <property type="entry name" value="BSR4717 PROTEIN"/>
    <property type="match status" value="1"/>
</dbReference>
<proteinExistence type="predicted"/>
<sequence>MSTRVSDNPAASRYEIHIAGRLAGFVRYQPRGGAVALIHTEVAEEYEGQGVGSALARGVLDELRSKGVRVVPLCPFIKGYIRRHPEYRDLVATD</sequence>
<evidence type="ECO:0000313" key="4">
    <source>
        <dbReference type="Proteomes" id="UP000001918"/>
    </source>
</evidence>
<reference evidence="3 4" key="1">
    <citation type="journal article" date="2011" name="Stand. Genomic Sci.">
        <title>Complete genome sequence of Thermomonospora curvata type strain (B9).</title>
        <authorList>
            <person name="Chertkov O."/>
            <person name="Sikorski J."/>
            <person name="Nolan M."/>
            <person name="Lapidus A."/>
            <person name="Lucas S."/>
            <person name="Del Rio T.G."/>
            <person name="Tice H."/>
            <person name="Cheng J.F."/>
            <person name="Goodwin L."/>
            <person name="Pitluck S."/>
            <person name="Liolios K."/>
            <person name="Ivanova N."/>
            <person name="Mavromatis K."/>
            <person name="Mikhailova N."/>
            <person name="Ovchinnikova G."/>
            <person name="Pati A."/>
            <person name="Chen A."/>
            <person name="Palaniappan K."/>
            <person name="Djao O.D."/>
            <person name="Land M."/>
            <person name="Hauser L."/>
            <person name="Chang Y.J."/>
            <person name="Jeffries C.D."/>
            <person name="Brettin T."/>
            <person name="Han C."/>
            <person name="Detter J.C."/>
            <person name="Rohde M."/>
            <person name="Goker M."/>
            <person name="Woyke T."/>
            <person name="Bristow J."/>
            <person name="Eisen J.A."/>
            <person name="Markowitz V."/>
            <person name="Hugenholtz P."/>
            <person name="Klenk H.P."/>
            <person name="Kyrpides N.C."/>
        </authorList>
    </citation>
    <scope>NUCLEOTIDE SEQUENCE [LARGE SCALE GENOMIC DNA]</scope>
    <source>
        <strain evidence="4">ATCC 19995 / DSM 43183 / JCM 3096 / KCTC 9072 / NBRC 15933 / NCIMB 10081 / Henssen B9</strain>
    </source>
</reference>
<dbReference type="PROSITE" id="PS51729">
    <property type="entry name" value="GNAT_YJDJ"/>
    <property type="match status" value="1"/>
</dbReference>
<organism evidence="3 4">
    <name type="scientific">Thermomonospora curvata (strain ATCC 19995 / DSM 43183 / JCM 3096 / KCTC 9072 / NBRC 15933 / NCIMB 10081 / Henssen B9)</name>
    <dbReference type="NCBI Taxonomy" id="471852"/>
    <lineage>
        <taxon>Bacteria</taxon>
        <taxon>Bacillati</taxon>
        <taxon>Actinomycetota</taxon>
        <taxon>Actinomycetes</taxon>
        <taxon>Streptosporangiales</taxon>
        <taxon>Thermomonosporaceae</taxon>
        <taxon>Thermomonospora</taxon>
    </lineage>
</organism>
<dbReference type="RefSeq" id="WP_012853860.1">
    <property type="nucleotide sequence ID" value="NC_013510.1"/>
</dbReference>
<dbReference type="GO" id="GO:0016747">
    <property type="term" value="F:acyltransferase activity, transferring groups other than amino-acyl groups"/>
    <property type="evidence" value="ECO:0007669"/>
    <property type="project" value="InterPro"/>
</dbReference>
<feature type="domain" description="N-acetyltransferase" evidence="1">
    <location>
        <begin position="1"/>
        <end position="94"/>
    </location>
</feature>
<dbReference type="STRING" id="471852.Tcur_3541"/>
<dbReference type="KEGG" id="tcu:Tcur_3541"/>
<dbReference type="Proteomes" id="UP000001918">
    <property type="component" value="Chromosome"/>
</dbReference>
<evidence type="ECO:0000259" key="2">
    <source>
        <dbReference type="PROSITE" id="PS51729"/>
    </source>
</evidence>
<dbReference type="InterPro" id="IPR045057">
    <property type="entry name" value="Gcn5-rel_NAT"/>
</dbReference>
<dbReference type="SUPFAM" id="SSF55729">
    <property type="entry name" value="Acyl-CoA N-acyltransferases (Nat)"/>
    <property type="match status" value="1"/>
</dbReference>
<evidence type="ECO:0000313" key="3">
    <source>
        <dbReference type="EMBL" id="ACY99076.1"/>
    </source>
</evidence>
<feature type="domain" description="N-acetyltransferase" evidence="2">
    <location>
        <begin position="6"/>
        <end position="92"/>
    </location>
</feature>
<dbReference type="PANTHER" id="PTHR31435">
    <property type="entry name" value="PROTEIN NATD1"/>
    <property type="match status" value="1"/>
</dbReference>
<dbReference type="Pfam" id="PF14542">
    <property type="entry name" value="Acetyltransf_CG"/>
    <property type="match status" value="1"/>
</dbReference>
<gene>
    <name evidence="3" type="ordered locus">Tcur_3541</name>
</gene>